<evidence type="ECO:0000313" key="2">
    <source>
        <dbReference type="Proteomes" id="UP000692954"/>
    </source>
</evidence>
<reference evidence="1" key="1">
    <citation type="submission" date="2021-01" db="EMBL/GenBank/DDBJ databases">
        <authorList>
            <consortium name="Genoscope - CEA"/>
            <person name="William W."/>
        </authorList>
    </citation>
    <scope>NUCLEOTIDE SEQUENCE</scope>
</reference>
<gene>
    <name evidence="1" type="ORF">PSON_ATCC_30995.1.T0180345</name>
</gene>
<accession>A0A8S1LDQ9</accession>
<keyword evidence="2" id="KW-1185">Reference proteome</keyword>
<name>A0A8S1LDQ9_9CILI</name>
<dbReference type="Proteomes" id="UP000692954">
    <property type="component" value="Unassembled WGS sequence"/>
</dbReference>
<proteinExistence type="predicted"/>
<sequence>MQITLNQVIGKYDLQLRRCLDTKQQNLGCSPYLNKEACINQMSNFQGEKIYCVFFERCQYIEYAEIQKLGCDDRLNKLACMNLSTQKCFWENKCKIIQEDIKNNSHNYEQFSFSVTPYTCQLIESGLCKHKFLNSYQ</sequence>
<protein>
    <submittedName>
        <fullName evidence="1">Uncharacterized protein</fullName>
    </submittedName>
</protein>
<dbReference type="EMBL" id="CAJJDN010000018">
    <property type="protein sequence ID" value="CAD8064142.1"/>
    <property type="molecule type" value="Genomic_DNA"/>
</dbReference>
<dbReference type="AlphaFoldDB" id="A0A8S1LDQ9"/>
<evidence type="ECO:0000313" key="1">
    <source>
        <dbReference type="EMBL" id="CAD8064142.1"/>
    </source>
</evidence>
<organism evidence="1 2">
    <name type="scientific">Paramecium sonneborni</name>
    <dbReference type="NCBI Taxonomy" id="65129"/>
    <lineage>
        <taxon>Eukaryota</taxon>
        <taxon>Sar</taxon>
        <taxon>Alveolata</taxon>
        <taxon>Ciliophora</taxon>
        <taxon>Intramacronucleata</taxon>
        <taxon>Oligohymenophorea</taxon>
        <taxon>Peniculida</taxon>
        <taxon>Parameciidae</taxon>
        <taxon>Paramecium</taxon>
    </lineage>
</organism>
<comment type="caution">
    <text evidence="1">The sequence shown here is derived from an EMBL/GenBank/DDBJ whole genome shotgun (WGS) entry which is preliminary data.</text>
</comment>